<proteinExistence type="predicted"/>
<dbReference type="EMBL" id="MN956836">
    <property type="protein sequence ID" value="QTX13805.1"/>
    <property type="molecule type" value="Genomic_DNA"/>
</dbReference>
<protein>
    <submittedName>
        <fullName evidence="1">Uncharacterized protein</fullName>
    </submittedName>
</protein>
<reference evidence="1" key="1">
    <citation type="submission" date="2020-01" db="EMBL/GenBank/DDBJ databases">
        <authorList>
            <person name="Qin S."/>
        </authorList>
    </citation>
    <scope>NUCLEOTIDE SEQUENCE</scope>
    <source>
        <strain evidence="1">CVir17-16-YZ6g</strain>
        <plasmid evidence="1">p17-15-vir-like</plasmid>
    </source>
</reference>
<accession>A0A8B0SRC9</accession>
<geneLocation type="plasmid" evidence="1">
    <name>p17-15-vir-like</name>
</geneLocation>
<name>A0A8B0SRC9_KLEPN</name>
<sequence length="37" mass="4294">MQRSRLPLHLLTDMLDKREYVDLGSKPGILKRTPSDL</sequence>
<dbReference type="AlphaFoldDB" id="A0A8B0SRC9"/>
<organism evidence="1">
    <name type="scientific">Klebsiella pneumoniae</name>
    <dbReference type="NCBI Taxonomy" id="573"/>
    <lineage>
        <taxon>Bacteria</taxon>
        <taxon>Pseudomonadati</taxon>
        <taxon>Pseudomonadota</taxon>
        <taxon>Gammaproteobacteria</taxon>
        <taxon>Enterobacterales</taxon>
        <taxon>Enterobacteriaceae</taxon>
        <taxon>Klebsiella/Raoultella group</taxon>
        <taxon>Klebsiella</taxon>
        <taxon>Klebsiella pneumoniae complex</taxon>
    </lineage>
</organism>
<evidence type="ECO:0000313" key="1">
    <source>
        <dbReference type="EMBL" id="QTX13805.1"/>
    </source>
</evidence>
<keyword evidence="1" id="KW-0614">Plasmid</keyword>